<accession>A0ABX5XST2</accession>
<protein>
    <recommendedName>
        <fullName evidence="3">Phosphodiesterase</fullName>
    </recommendedName>
</protein>
<dbReference type="RefSeq" id="WP_145213552.1">
    <property type="nucleotide sequence ID" value="NZ_CP036432.1"/>
</dbReference>
<keyword evidence="2" id="KW-1185">Reference proteome</keyword>
<sequence length="218" mass="24788">MERLAHRGLWHEASEKNSRVAFERAFAAGFGVETDLRDHSGTVVISHDPPGGATEPEMTLEDFLALYRRCDASGTLALNIKADGLSAIVHQLLKKYQLGRYFVFDMAIPDMLAYSKLGMRCFSRQSELEIPTLLKNFSPYSPIEGIWLDSFSSIWYPTDLVREHLASGLDVCLVSPELHGRDPQPWWDELRTFLETTPSDRDPRPGRLMLCTDFPHEF</sequence>
<dbReference type="Gene3D" id="3.20.20.190">
    <property type="entry name" value="Phosphatidylinositol (PI) phosphodiesterase"/>
    <property type="match status" value="1"/>
</dbReference>
<dbReference type="Proteomes" id="UP000318081">
    <property type="component" value="Chromosome"/>
</dbReference>
<dbReference type="InterPro" id="IPR017946">
    <property type="entry name" value="PLC-like_Pdiesterase_TIM-brl"/>
</dbReference>
<evidence type="ECO:0000313" key="2">
    <source>
        <dbReference type="Proteomes" id="UP000318081"/>
    </source>
</evidence>
<gene>
    <name evidence="1" type="ORF">TBK1r_37590</name>
</gene>
<evidence type="ECO:0008006" key="3">
    <source>
        <dbReference type="Google" id="ProtNLM"/>
    </source>
</evidence>
<dbReference type="SUPFAM" id="SSF51695">
    <property type="entry name" value="PLC-like phosphodiesterases"/>
    <property type="match status" value="1"/>
</dbReference>
<organism evidence="1 2">
    <name type="scientific">Stieleria magnilauensis</name>
    <dbReference type="NCBI Taxonomy" id="2527963"/>
    <lineage>
        <taxon>Bacteria</taxon>
        <taxon>Pseudomonadati</taxon>
        <taxon>Planctomycetota</taxon>
        <taxon>Planctomycetia</taxon>
        <taxon>Pirellulales</taxon>
        <taxon>Pirellulaceae</taxon>
        <taxon>Stieleria</taxon>
    </lineage>
</organism>
<proteinExistence type="predicted"/>
<name>A0ABX5XST2_9BACT</name>
<dbReference type="EMBL" id="CP036432">
    <property type="protein sequence ID" value="QDV84807.1"/>
    <property type="molecule type" value="Genomic_DNA"/>
</dbReference>
<evidence type="ECO:0000313" key="1">
    <source>
        <dbReference type="EMBL" id="QDV84807.1"/>
    </source>
</evidence>
<reference evidence="1 2" key="1">
    <citation type="submission" date="2019-02" db="EMBL/GenBank/DDBJ databases">
        <title>Deep-cultivation of Planctomycetes and their phenomic and genomic characterization uncovers novel biology.</title>
        <authorList>
            <person name="Wiegand S."/>
            <person name="Jogler M."/>
            <person name="Boedeker C."/>
            <person name="Pinto D."/>
            <person name="Vollmers J."/>
            <person name="Rivas-Marin E."/>
            <person name="Kohn T."/>
            <person name="Peeters S.H."/>
            <person name="Heuer A."/>
            <person name="Rast P."/>
            <person name="Oberbeckmann S."/>
            <person name="Bunk B."/>
            <person name="Jeske O."/>
            <person name="Meyerdierks A."/>
            <person name="Storesund J.E."/>
            <person name="Kallscheuer N."/>
            <person name="Luecker S."/>
            <person name="Lage O.M."/>
            <person name="Pohl T."/>
            <person name="Merkel B.J."/>
            <person name="Hornburger P."/>
            <person name="Mueller R.-W."/>
            <person name="Bruemmer F."/>
            <person name="Labrenz M."/>
            <person name="Spormann A.M."/>
            <person name="Op den Camp H."/>
            <person name="Overmann J."/>
            <person name="Amann R."/>
            <person name="Jetten M.S.M."/>
            <person name="Mascher T."/>
            <person name="Medema M.H."/>
            <person name="Devos D.P."/>
            <person name="Kaster A.-K."/>
            <person name="Ovreas L."/>
            <person name="Rohde M."/>
            <person name="Galperin M.Y."/>
            <person name="Jogler C."/>
        </authorList>
    </citation>
    <scope>NUCLEOTIDE SEQUENCE [LARGE SCALE GENOMIC DNA]</scope>
    <source>
        <strain evidence="1 2">TBK1r</strain>
    </source>
</reference>